<proteinExistence type="predicted"/>
<accession>A0A0M6Y7T8</accession>
<dbReference type="AlphaFoldDB" id="A0A0M6Y7T8"/>
<organism evidence="1 2">
    <name type="scientific">Roseibium aggregatum</name>
    <dbReference type="NCBI Taxonomy" id="187304"/>
    <lineage>
        <taxon>Bacteria</taxon>
        <taxon>Pseudomonadati</taxon>
        <taxon>Pseudomonadota</taxon>
        <taxon>Alphaproteobacteria</taxon>
        <taxon>Hyphomicrobiales</taxon>
        <taxon>Stappiaceae</taxon>
        <taxon>Roseibium</taxon>
    </lineage>
</organism>
<gene>
    <name evidence="1" type="ORF">LAL4801_04193</name>
</gene>
<dbReference type="Proteomes" id="UP000048926">
    <property type="component" value="Unassembled WGS sequence"/>
</dbReference>
<sequence>MKTDFTPIDPWTYSRDAAAGVEYWTYQLARGHIILGRYIGNPDSWYSLYNNRDLPAALFAGIGVEEAKKRVLEAVKVNF</sequence>
<protein>
    <submittedName>
        <fullName evidence="1">Uncharacterized protein</fullName>
    </submittedName>
</protein>
<keyword evidence="2" id="KW-1185">Reference proteome</keyword>
<reference evidence="2" key="1">
    <citation type="submission" date="2015-07" db="EMBL/GenBank/DDBJ databases">
        <authorList>
            <person name="Rodrigo-Torres Lidia"/>
            <person name="Arahal R.David."/>
        </authorList>
    </citation>
    <scope>NUCLEOTIDE SEQUENCE [LARGE SCALE GENOMIC DNA]</scope>
    <source>
        <strain evidence="2">CECT 4801</strain>
    </source>
</reference>
<dbReference type="EMBL" id="CXST01000002">
    <property type="protein sequence ID" value="CTQ45738.1"/>
    <property type="molecule type" value="Genomic_DNA"/>
</dbReference>
<evidence type="ECO:0000313" key="2">
    <source>
        <dbReference type="Proteomes" id="UP000048926"/>
    </source>
</evidence>
<name>A0A0M6Y7T8_9HYPH</name>
<evidence type="ECO:0000313" key="1">
    <source>
        <dbReference type="EMBL" id="CTQ45738.1"/>
    </source>
</evidence>
<dbReference type="RefSeq" id="WP_055658956.1">
    <property type="nucleotide sequence ID" value="NZ_CXST01000002.1"/>
</dbReference>